<dbReference type="GO" id="GO:0009908">
    <property type="term" value="P:flower development"/>
    <property type="evidence" value="ECO:0007669"/>
    <property type="project" value="UniProtKB-KW"/>
</dbReference>
<dbReference type="Proteomes" id="UP001457282">
    <property type="component" value="Unassembled WGS sequence"/>
</dbReference>
<dbReference type="PANTHER" id="PTHR31791:SF70">
    <property type="entry name" value="FRIGIDA-LIKE PROTEIN"/>
    <property type="match status" value="1"/>
</dbReference>
<evidence type="ECO:0000256" key="3">
    <source>
        <dbReference type="ARBA" id="ARBA00022782"/>
    </source>
</evidence>
<dbReference type="AlphaFoldDB" id="A0AAW1W4K6"/>
<evidence type="ECO:0000313" key="9">
    <source>
        <dbReference type="Proteomes" id="UP001457282"/>
    </source>
</evidence>
<evidence type="ECO:0000256" key="2">
    <source>
        <dbReference type="ARBA" id="ARBA00022473"/>
    </source>
</evidence>
<accession>A0AAW1W4K6</accession>
<dbReference type="EMBL" id="JBEDUW010000006">
    <property type="protein sequence ID" value="KAK9919674.1"/>
    <property type="molecule type" value="Genomic_DNA"/>
</dbReference>
<feature type="coiled-coil region" evidence="6">
    <location>
        <begin position="260"/>
        <end position="319"/>
    </location>
</feature>
<dbReference type="Pfam" id="PF07899">
    <property type="entry name" value="Frigida"/>
    <property type="match status" value="1"/>
</dbReference>
<gene>
    <name evidence="8" type="ORF">M0R45_028258</name>
</gene>
<organism evidence="8 9">
    <name type="scientific">Rubus argutus</name>
    <name type="common">Southern blackberry</name>
    <dbReference type="NCBI Taxonomy" id="59490"/>
    <lineage>
        <taxon>Eukaryota</taxon>
        <taxon>Viridiplantae</taxon>
        <taxon>Streptophyta</taxon>
        <taxon>Embryophyta</taxon>
        <taxon>Tracheophyta</taxon>
        <taxon>Spermatophyta</taxon>
        <taxon>Magnoliopsida</taxon>
        <taxon>eudicotyledons</taxon>
        <taxon>Gunneridae</taxon>
        <taxon>Pentapetalae</taxon>
        <taxon>rosids</taxon>
        <taxon>fabids</taxon>
        <taxon>Rosales</taxon>
        <taxon>Rosaceae</taxon>
        <taxon>Rosoideae</taxon>
        <taxon>Rosoideae incertae sedis</taxon>
        <taxon>Rubus</taxon>
    </lineage>
</organism>
<reference evidence="8 9" key="1">
    <citation type="journal article" date="2023" name="G3 (Bethesda)">
        <title>A chromosome-length genome assembly and annotation of blackberry (Rubus argutus, cv. 'Hillquist').</title>
        <authorList>
            <person name="Bruna T."/>
            <person name="Aryal R."/>
            <person name="Dudchenko O."/>
            <person name="Sargent D.J."/>
            <person name="Mead D."/>
            <person name="Buti M."/>
            <person name="Cavallini A."/>
            <person name="Hytonen T."/>
            <person name="Andres J."/>
            <person name="Pham M."/>
            <person name="Weisz D."/>
            <person name="Mascagni F."/>
            <person name="Usai G."/>
            <person name="Natali L."/>
            <person name="Bassil N."/>
            <person name="Fernandez G.E."/>
            <person name="Lomsadze A."/>
            <person name="Armour M."/>
            <person name="Olukolu B."/>
            <person name="Poorten T."/>
            <person name="Britton C."/>
            <person name="Davik J."/>
            <person name="Ashrafi H."/>
            <person name="Aiden E.L."/>
            <person name="Borodovsky M."/>
            <person name="Worthington M."/>
        </authorList>
    </citation>
    <scope>NUCLEOTIDE SEQUENCE [LARGE SCALE GENOMIC DNA]</scope>
    <source>
        <strain evidence="8">PI 553951</strain>
    </source>
</reference>
<sequence>MENTPPELKELEAKQKSLGRVYESLNVQASSILLFTMQWKELEDYIESARNSLQTRFGELEARVKEVEELEAKELSFKSEMESKAKELREIEEKIEQKRREFEQGKSQYLSSINSLIEENNKELKIGESKCSNVEKLIKERSRKLNWVEKRVEDKLKEVESKEWEVKQAHKVLIEYSGAIEVEEKKLDNVKGLIEEKRKEIEHCDSELESKEERLSLIEEVIVNCNKILKWKEKIISVLDLKVKDFSLLKKSMEEWSCNVEVKERELEGWVAKLESKEKQVESEVEELELIHNNFLNEVQLKERQLDSLEKSLLEREKDMLSLQKSVQECSQGSEITRDGRGLLQFMDEHLKRIDSMGTKLSHKQALEFCQTLGSADKIPEFIRILVERRQLMEAVGLICTFNLINKFPPVPLLKEYVEEKMKCCSNGYSKKKLHDEKVKVVDQHITDLRAVINLIKDCNLESEYPSSNIEIEITQLERVKENWRIVQSENLDKEQKRGTKRSSSTPPTKFEPRQQPNKSQRTAVAAPRPHPLQIHTPVYLQSNFSPLPLHSRQFGAIQNAGIPLIPFYRPNLQQWNRLYNFGWLPHRW</sequence>
<keyword evidence="2 5" id="KW-0217">Developmental protein</keyword>
<keyword evidence="6" id="KW-0175">Coiled coil</keyword>
<dbReference type="GO" id="GO:0030154">
    <property type="term" value="P:cell differentiation"/>
    <property type="evidence" value="ECO:0007669"/>
    <property type="project" value="UniProtKB-KW"/>
</dbReference>
<keyword evidence="4 5" id="KW-0287">Flowering</keyword>
<evidence type="ECO:0000256" key="1">
    <source>
        <dbReference type="ARBA" id="ARBA00008956"/>
    </source>
</evidence>
<evidence type="ECO:0000256" key="5">
    <source>
        <dbReference type="RuleBase" id="RU364012"/>
    </source>
</evidence>
<feature type="coiled-coil region" evidence="6">
    <location>
        <begin position="180"/>
        <end position="214"/>
    </location>
</feature>
<protein>
    <recommendedName>
        <fullName evidence="5">FRIGIDA-like protein</fullName>
    </recommendedName>
</protein>
<keyword evidence="3 5" id="KW-0221">Differentiation</keyword>
<evidence type="ECO:0000256" key="7">
    <source>
        <dbReference type="SAM" id="MobiDB-lite"/>
    </source>
</evidence>
<evidence type="ECO:0000313" key="8">
    <source>
        <dbReference type="EMBL" id="KAK9919674.1"/>
    </source>
</evidence>
<name>A0AAW1W4K6_RUBAR</name>
<keyword evidence="9" id="KW-1185">Reference proteome</keyword>
<evidence type="ECO:0000256" key="6">
    <source>
        <dbReference type="SAM" id="Coils"/>
    </source>
</evidence>
<dbReference type="PANTHER" id="PTHR31791">
    <property type="entry name" value="FRIGIDA-LIKE PROTEIN 3-RELATED"/>
    <property type="match status" value="1"/>
</dbReference>
<evidence type="ECO:0000256" key="4">
    <source>
        <dbReference type="ARBA" id="ARBA00023089"/>
    </source>
</evidence>
<feature type="region of interest" description="Disordered" evidence="7">
    <location>
        <begin position="491"/>
        <end position="529"/>
    </location>
</feature>
<dbReference type="InterPro" id="IPR012474">
    <property type="entry name" value="Frigida"/>
</dbReference>
<proteinExistence type="inferred from homology"/>
<comment type="similarity">
    <text evidence="1 5">Belongs to the Frigida family.</text>
</comment>
<comment type="caution">
    <text evidence="8">The sequence shown here is derived from an EMBL/GenBank/DDBJ whole genome shotgun (WGS) entry which is preliminary data.</text>
</comment>
<feature type="coiled-coil region" evidence="6">
    <location>
        <begin position="8"/>
        <end position="108"/>
    </location>
</feature>